<sequence length="81" mass="9156">MPVTLSIKDVPDQIADQLRARAARHHRSLQGELMVILEHSLGQPPQLTPAELLARVRASGLRTPAESSKVIRRDRDERSRR</sequence>
<dbReference type="InterPro" id="IPR010985">
    <property type="entry name" value="Ribbon_hlx_hlx"/>
</dbReference>
<dbReference type="Gene3D" id="1.10.1220.10">
    <property type="entry name" value="Met repressor-like"/>
    <property type="match status" value="1"/>
</dbReference>
<evidence type="ECO:0000259" key="2">
    <source>
        <dbReference type="Pfam" id="PF22513"/>
    </source>
</evidence>
<evidence type="ECO:0000313" key="4">
    <source>
        <dbReference type="Proteomes" id="UP001197609"/>
    </source>
</evidence>
<gene>
    <name evidence="3" type="ORF">K8G79_04100</name>
</gene>
<dbReference type="InterPro" id="IPR013321">
    <property type="entry name" value="Arc_rbn_hlx_hlx"/>
</dbReference>
<dbReference type="GO" id="GO:0003677">
    <property type="term" value="F:DNA binding"/>
    <property type="evidence" value="ECO:0007669"/>
    <property type="project" value="UniProtKB-KW"/>
</dbReference>
<dbReference type="InterPro" id="IPR053853">
    <property type="entry name" value="FitA-like_RHH"/>
</dbReference>
<dbReference type="EMBL" id="JAIOIU010000042">
    <property type="protein sequence ID" value="MBZ0159308.1"/>
    <property type="molecule type" value="Genomic_DNA"/>
</dbReference>
<evidence type="ECO:0000313" key="3">
    <source>
        <dbReference type="EMBL" id="MBZ0159308.1"/>
    </source>
</evidence>
<protein>
    <submittedName>
        <fullName evidence="3">Arc family DNA-binding protein</fullName>
    </submittedName>
</protein>
<comment type="caution">
    <text evidence="3">The sequence shown here is derived from an EMBL/GenBank/DDBJ whole genome shotgun (WGS) entry which is preliminary data.</text>
</comment>
<reference evidence="3 4" key="1">
    <citation type="journal article" date="2021" name="bioRxiv">
        <title>Unraveling nitrogen, sulfur and carbon metabolic pathways and microbial community transcriptional responses to substrate deprivation and toxicity stresses in a bioreactor mimicking anoxic brackish coastal sediment conditions.</title>
        <authorList>
            <person name="Martins P.D."/>
            <person name="Echeveste M.J."/>
            <person name="Arshad A."/>
            <person name="Kurth J."/>
            <person name="Ouboter H."/>
            <person name="Jetten M.S.M."/>
            <person name="Welte C.U."/>
        </authorList>
    </citation>
    <scope>NUCLEOTIDE SEQUENCE [LARGE SCALE GENOMIC DNA]</scope>
    <source>
        <strain evidence="3">MAG_38</strain>
    </source>
</reference>
<accession>A0AAJ1AHU4</accession>
<keyword evidence="3" id="KW-0238">DNA-binding</keyword>
<organism evidence="3 4">
    <name type="scientific">Candidatus Methylomirabilis tolerans</name>
    <dbReference type="NCBI Taxonomy" id="3123416"/>
    <lineage>
        <taxon>Bacteria</taxon>
        <taxon>Candidatus Methylomirabilota</taxon>
        <taxon>Candidatus Methylomirabilia</taxon>
        <taxon>Candidatus Methylomirabilales</taxon>
        <taxon>Candidatus Methylomirabilaceae</taxon>
        <taxon>Candidatus Methylomirabilis</taxon>
    </lineage>
</organism>
<evidence type="ECO:0000256" key="1">
    <source>
        <dbReference type="SAM" id="MobiDB-lite"/>
    </source>
</evidence>
<dbReference type="Proteomes" id="UP001197609">
    <property type="component" value="Unassembled WGS sequence"/>
</dbReference>
<feature type="domain" description="Antitoxin FitA-like ribbon-helix-helix" evidence="2">
    <location>
        <begin position="4"/>
        <end position="39"/>
    </location>
</feature>
<proteinExistence type="predicted"/>
<name>A0AAJ1AHU4_9BACT</name>
<feature type="compositionally biased region" description="Basic and acidic residues" evidence="1">
    <location>
        <begin position="69"/>
        <end position="81"/>
    </location>
</feature>
<dbReference type="Pfam" id="PF22513">
    <property type="entry name" value="FitA-like_RHH"/>
    <property type="match status" value="1"/>
</dbReference>
<dbReference type="SUPFAM" id="SSF47598">
    <property type="entry name" value="Ribbon-helix-helix"/>
    <property type="match status" value="1"/>
</dbReference>
<feature type="region of interest" description="Disordered" evidence="1">
    <location>
        <begin position="61"/>
        <end position="81"/>
    </location>
</feature>
<dbReference type="GO" id="GO:0006355">
    <property type="term" value="P:regulation of DNA-templated transcription"/>
    <property type="evidence" value="ECO:0007669"/>
    <property type="project" value="InterPro"/>
</dbReference>
<dbReference type="AlphaFoldDB" id="A0AAJ1AHU4"/>